<sequence>HQQQQFQQQPNRFQQQPNQFHQQQQQFLHQRQLKQQSQQQQRFISHDAFGQNRVASDMVTHVKHEPGIENPSESIHSQTPEQFQLSQFQNQYQNNAEDRHAGSQILPVTSQSDMSTSVPQNSQQIQQMLHPQSMASDSINGFSNLSV</sequence>
<dbReference type="GeneID" id="109131906"/>
<accession>A0ABM1RHY7</accession>
<keyword evidence="2" id="KW-1185">Reference proteome</keyword>
<evidence type="ECO:0000313" key="2">
    <source>
        <dbReference type="Proteomes" id="UP000694864"/>
    </source>
</evidence>
<gene>
    <name evidence="3" type="primary">LOC109131906</name>
</gene>
<dbReference type="RefSeq" id="XP_019098625.1">
    <property type="nucleotide sequence ID" value="XM_019243080.1"/>
</dbReference>
<feature type="compositionally biased region" description="Polar residues" evidence="1">
    <location>
        <begin position="106"/>
        <end position="123"/>
    </location>
</feature>
<reference evidence="2" key="1">
    <citation type="journal article" date="2014" name="Nat. Commun.">
        <title>The emerging biofuel crop Camelina sativa retains a highly undifferentiated hexaploid genome structure.</title>
        <authorList>
            <person name="Kagale S."/>
            <person name="Koh C."/>
            <person name="Nixon J."/>
            <person name="Bollina V."/>
            <person name="Clarke W.E."/>
            <person name="Tuteja R."/>
            <person name="Spillane C."/>
            <person name="Robinson S.J."/>
            <person name="Links M.G."/>
            <person name="Clarke C."/>
            <person name="Higgins E.E."/>
            <person name="Huebert T."/>
            <person name="Sharpe A.G."/>
            <person name="Parkin I.A."/>
        </authorList>
    </citation>
    <scope>NUCLEOTIDE SEQUENCE [LARGE SCALE GENOMIC DNA]</scope>
    <source>
        <strain evidence="2">cv. DH55</strain>
    </source>
</reference>
<feature type="compositionally biased region" description="Low complexity" evidence="1">
    <location>
        <begin position="1"/>
        <end position="41"/>
    </location>
</feature>
<dbReference type="Proteomes" id="UP000694864">
    <property type="component" value="Unplaced"/>
</dbReference>
<proteinExistence type="predicted"/>
<feature type="region of interest" description="Disordered" evidence="1">
    <location>
        <begin position="1"/>
        <end position="46"/>
    </location>
</feature>
<evidence type="ECO:0000313" key="3">
    <source>
        <dbReference type="RefSeq" id="XP_019098625.1"/>
    </source>
</evidence>
<organism evidence="2 3">
    <name type="scientific">Camelina sativa</name>
    <name type="common">False flax</name>
    <name type="synonym">Myagrum sativum</name>
    <dbReference type="NCBI Taxonomy" id="90675"/>
    <lineage>
        <taxon>Eukaryota</taxon>
        <taxon>Viridiplantae</taxon>
        <taxon>Streptophyta</taxon>
        <taxon>Embryophyta</taxon>
        <taxon>Tracheophyta</taxon>
        <taxon>Spermatophyta</taxon>
        <taxon>Magnoliopsida</taxon>
        <taxon>eudicotyledons</taxon>
        <taxon>Gunneridae</taxon>
        <taxon>Pentapetalae</taxon>
        <taxon>rosids</taxon>
        <taxon>malvids</taxon>
        <taxon>Brassicales</taxon>
        <taxon>Brassicaceae</taxon>
        <taxon>Camelineae</taxon>
        <taxon>Camelina</taxon>
    </lineage>
</organism>
<evidence type="ECO:0000256" key="1">
    <source>
        <dbReference type="SAM" id="MobiDB-lite"/>
    </source>
</evidence>
<reference evidence="3" key="2">
    <citation type="submission" date="2025-08" db="UniProtKB">
        <authorList>
            <consortium name="RefSeq"/>
        </authorList>
    </citation>
    <scope>IDENTIFICATION</scope>
    <source>
        <tissue evidence="3">Leaf</tissue>
    </source>
</reference>
<name>A0ABM1RHY7_CAMSA</name>
<feature type="non-terminal residue" evidence="3">
    <location>
        <position position="147"/>
    </location>
</feature>
<feature type="region of interest" description="Disordered" evidence="1">
    <location>
        <begin position="87"/>
        <end position="123"/>
    </location>
</feature>
<protein>
    <submittedName>
        <fullName evidence="3">Histone acetyltransferase HAC1-like</fullName>
    </submittedName>
</protein>
<feature type="non-terminal residue" evidence="3">
    <location>
        <position position="1"/>
    </location>
</feature>